<keyword evidence="3" id="KW-0813">Transport</keyword>
<keyword evidence="5" id="KW-1185">Reference proteome</keyword>
<accession>A0A9W9Z0I2</accession>
<keyword evidence="3" id="KW-0653">Protein transport</keyword>
<dbReference type="OrthoDB" id="10071778at2759"/>
<dbReference type="EMBL" id="MU826853">
    <property type="protein sequence ID" value="KAJ7370959.1"/>
    <property type="molecule type" value="Genomic_DNA"/>
</dbReference>
<comment type="caution">
    <text evidence="4">The sequence shown here is derived from an EMBL/GenBank/DDBJ whole genome shotgun (WGS) entry which is preliminary data.</text>
</comment>
<protein>
    <submittedName>
        <fullName evidence="4">Importin-7</fullName>
    </submittedName>
</protein>
<dbReference type="GO" id="GO:0006606">
    <property type="term" value="P:protein import into nucleus"/>
    <property type="evidence" value="ECO:0007669"/>
    <property type="project" value="TreeGrafter"/>
</dbReference>
<dbReference type="GO" id="GO:0005829">
    <property type="term" value="C:cytosol"/>
    <property type="evidence" value="ECO:0007669"/>
    <property type="project" value="TreeGrafter"/>
</dbReference>
<dbReference type="InterPro" id="IPR011989">
    <property type="entry name" value="ARM-like"/>
</dbReference>
<dbReference type="GO" id="GO:0005635">
    <property type="term" value="C:nuclear envelope"/>
    <property type="evidence" value="ECO:0007669"/>
    <property type="project" value="TreeGrafter"/>
</dbReference>
<dbReference type="Gene3D" id="1.25.10.10">
    <property type="entry name" value="Leucine-rich Repeat Variant"/>
    <property type="match status" value="2"/>
</dbReference>
<dbReference type="AlphaFoldDB" id="A0A9W9Z0I2"/>
<organism evidence="4 5">
    <name type="scientific">Desmophyllum pertusum</name>
    <dbReference type="NCBI Taxonomy" id="174260"/>
    <lineage>
        <taxon>Eukaryota</taxon>
        <taxon>Metazoa</taxon>
        <taxon>Cnidaria</taxon>
        <taxon>Anthozoa</taxon>
        <taxon>Hexacorallia</taxon>
        <taxon>Scleractinia</taxon>
        <taxon>Caryophylliina</taxon>
        <taxon>Caryophylliidae</taxon>
        <taxon>Desmophyllum</taxon>
    </lineage>
</organism>
<evidence type="ECO:0000256" key="2">
    <source>
        <dbReference type="ARBA" id="ARBA00022490"/>
    </source>
</evidence>
<dbReference type="InterPro" id="IPR016024">
    <property type="entry name" value="ARM-type_fold"/>
</dbReference>
<keyword evidence="2" id="KW-0963">Cytoplasm</keyword>
<dbReference type="Proteomes" id="UP001163046">
    <property type="component" value="Unassembled WGS sequence"/>
</dbReference>
<gene>
    <name evidence="4" type="primary">IPO7_2</name>
    <name evidence="4" type="ORF">OS493_028571</name>
</gene>
<dbReference type="SUPFAM" id="SSF48371">
    <property type="entry name" value="ARM repeat"/>
    <property type="match status" value="1"/>
</dbReference>
<comment type="subcellular location">
    <subcellularLocation>
        <location evidence="1">Cytoplasm</location>
    </subcellularLocation>
</comment>
<dbReference type="PANTHER" id="PTHR10997">
    <property type="entry name" value="IMPORTIN-7, 8, 11"/>
    <property type="match status" value="1"/>
</dbReference>
<dbReference type="PANTHER" id="PTHR10997:SF18">
    <property type="entry name" value="D-IMPORTIN 7_RANBP7"/>
    <property type="match status" value="1"/>
</dbReference>
<evidence type="ECO:0000256" key="3">
    <source>
        <dbReference type="ARBA" id="ARBA00022927"/>
    </source>
</evidence>
<proteinExistence type="predicted"/>
<name>A0A9W9Z0I2_9CNID</name>
<evidence type="ECO:0000313" key="4">
    <source>
        <dbReference type="EMBL" id="KAJ7370959.1"/>
    </source>
</evidence>
<sequence length="338" mass="38956">MGALLTLYQIVKKYEFKKPEERQVLHSIMQVLLPQLYARFMSAMEDSSQLSLEIQKQILKIFFALIQYVLPMELITSDSFGKWMQVFQSVVNREVPQFALEGDEEELAKLPWWKAKKWALHILCRVFERISNSLHWKIMRPHIQAIIQEVVFPLMCYTEEDDELWQEDPYEFIRVKYGKEGISERRAAGSSAEGWCSSHDWNTSRCVTEEDNDPPVIVEAAIALQFLIEKTRRMGDAETHLNIWTSKNKWRAIAIDIARDLAATFVQLLDGDDSDEKAVTAMGILNTLETMLNVMEGSKEEVRSIVSDGDDWTPNTGLPGFCEKAGYPVFVFLYTVVL</sequence>
<evidence type="ECO:0000256" key="1">
    <source>
        <dbReference type="ARBA" id="ARBA00004496"/>
    </source>
</evidence>
<reference evidence="4" key="1">
    <citation type="submission" date="2023-01" db="EMBL/GenBank/DDBJ databases">
        <title>Genome assembly of the deep-sea coral Lophelia pertusa.</title>
        <authorList>
            <person name="Herrera S."/>
            <person name="Cordes E."/>
        </authorList>
    </citation>
    <scope>NUCLEOTIDE SEQUENCE</scope>
    <source>
        <strain evidence="4">USNM1676648</strain>
        <tissue evidence="4">Polyp</tissue>
    </source>
</reference>
<evidence type="ECO:0000313" key="5">
    <source>
        <dbReference type="Proteomes" id="UP001163046"/>
    </source>
</evidence>